<dbReference type="EMBL" id="KI925461">
    <property type="protein sequence ID" value="ETW79123.1"/>
    <property type="molecule type" value="Genomic_DNA"/>
</dbReference>
<dbReference type="Gene3D" id="3.90.550.10">
    <property type="entry name" value="Spore Coat Polysaccharide Biosynthesis Protein SpsA, Chain A"/>
    <property type="match status" value="1"/>
</dbReference>
<feature type="transmembrane region" description="Helical" evidence="2">
    <location>
        <begin position="21"/>
        <end position="47"/>
    </location>
</feature>
<dbReference type="PANTHER" id="PTHR33604">
    <property type="entry name" value="OSJNBA0004B13.7 PROTEIN"/>
    <property type="match status" value="1"/>
</dbReference>
<dbReference type="STRING" id="747525.W4JZX6"/>
<dbReference type="RefSeq" id="XP_009549388.1">
    <property type="nucleotide sequence ID" value="XM_009551093.1"/>
</dbReference>
<dbReference type="HOGENOM" id="CLU_004238_1_0_1"/>
<keyword evidence="4" id="KW-1185">Reference proteome</keyword>
<dbReference type="InParanoid" id="W4JZX6"/>
<dbReference type="InterPro" id="IPR029044">
    <property type="entry name" value="Nucleotide-diphossugar_trans"/>
</dbReference>
<dbReference type="SUPFAM" id="SSF53448">
    <property type="entry name" value="Nucleotide-diphospho-sugar transferases"/>
    <property type="match status" value="1"/>
</dbReference>
<organism evidence="3 4">
    <name type="scientific">Heterobasidion irregulare (strain TC 32-1)</name>
    <dbReference type="NCBI Taxonomy" id="747525"/>
    <lineage>
        <taxon>Eukaryota</taxon>
        <taxon>Fungi</taxon>
        <taxon>Dikarya</taxon>
        <taxon>Basidiomycota</taxon>
        <taxon>Agaricomycotina</taxon>
        <taxon>Agaricomycetes</taxon>
        <taxon>Russulales</taxon>
        <taxon>Bondarzewiaceae</taxon>
        <taxon>Heterobasidion</taxon>
        <taxon>Heterobasidion annosum species complex</taxon>
    </lineage>
</organism>
<keyword evidence="2" id="KW-0812">Transmembrane</keyword>
<dbReference type="OrthoDB" id="2020070at2759"/>
<keyword evidence="2" id="KW-1133">Transmembrane helix</keyword>
<gene>
    <name evidence="3" type="ORF">HETIRDRAFT_323869</name>
</gene>
<protein>
    <recommendedName>
        <fullName evidence="5">Glycosyltransferase family 2 protein</fullName>
    </recommendedName>
</protein>
<name>W4JZX6_HETIT</name>
<evidence type="ECO:0000313" key="3">
    <source>
        <dbReference type="EMBL" id="ETW79123.1"/>
    </source>
</evidence>
<accession>W4JZX6</accession>
<evidence type="ECO:0000256" key="1">
    <source>
        <dbReference type="SAM" id="MobiDB-lite"/>
    </source>
</evidence>
<evidence type="ECO:0000313" key="4">
    <source>
        <dbReference type="Proteomes" id="UP000030671"/>
    </source>
</evidence>
<feature type="region of interest" description="Disordered" evidence="1">
    <location>
        <begin position="830"/>
        <end position="849"/>
    </location>
</feature>
<sequence length="849" mass="95829">MSHSATRKAGLRYNRKQAASRVVYSFAKSVILPSVCVFYLVVLYKLYTWGFSFLSPSTAVTLSCDLPGCSHPVYLDSAMKPPPTSNPNLATVPSFLEELHPAGPIQHSSLTVVLPVTASAIPDLESKLLALHKGSVHLSEIIVVCPEGIFSVVRRILHDVVSVTLGDSRVEVILQPWQRGVGEIEVLARATSQATSEFILIMDDFEWMEVADSGARRKILNPLNVSFPFGIRGYGSPQSICLVPSHNPQTASFLVPPFVFPSKLLLPDEGHHRPQLQDWRGFGEHLLRRQDMVGAVVLASEDPLVIDTWCQDSQPIQDESPPVPVKQNVLDENLLRQQLLENDTTTTSRGTFGLLLPTLDDLQAFSSPACRLVSEGHRLHILLYGAQERQSGADKNHGMDNILDDKTLVNGDCNLYYQIQRPRDVSIALKLTSWLKNLHNSPDVLIALAEQDSFTDHLSQNFGRENTEIKLIQIPRLDLLYCDWMGTLTIQEWKNWHTPKIDISIITNDRPDSLSRLLTSLSRARYFGDKLTLRVNAEQTADKRTLQLVQNIQWNHGAVFLHHRVVRGGLLPAVVESWYPLSNDTYGLLLEDDVEVSPLFYAWLKMSLLRYCYGQETNKVPFLFGISLYQQKSVELRPEGRRPFNARQLFTSSGISHSSTPYLSQIPCSWGALYFPEHWRQFHAYLSARLSQPPVFPFSLKDSIVPDVRSNKWTHSWKKYFIELVYLRGYVMLYPNYAEFTSLSTNHLEVGSHVKNMPRDMYNKKKSLFSLPLMQLPDSNVSFSPETMLLRLPDGQLPAWSALPVLDLHGLLVSGDEIQRRGRDKRSSLFDCLSSPSDDPAHDLLCSEP</sequence>
<dbReference type="Proteomes" id="UP000030671">
    <property type="component" value="Unassembled WGS sequence"/>
</dbReference>
<dbReference type="GeneID" id="20671000"/>
<proteinExistence type="predicted"/>
<dbReference type="PANTHER" id="PTHR33604:SF3">
    <property type="entry name" value="OSJNBA0004B13.7 PROTEIN"/>
    <property type="match status" value="1"/>
</dbReference>
<evidence type="ECO:0000256" key="2">
    <source>
        <dbReference type="SAM" id="Phobius"/>
    </source>
</evidence>
<evidence type="ECO:0008006" key="5">
    <source>
        <dbReference type="Google" id="ProtNLM"/>
    </source>
</evidence>
<dbReference type="KEGG" id="hir:HETIRDRAFT_323869"/>
<dbReference type="eggNOG" id="ENOG502QPYF">
    <property type="taxonomic scope" value="Eukaryota"/>
</dbReference>
<keyword evidence="2" id="KW-0472">Membrane</keyword>
<dbReference type="AlphaFoldDB" id="W4JZX6"/>
<reference evidence="3 4" key="1">
    <citation type="journal article" date="2012" name="New Phytol.">
        <title>Insight into trade-off between wood decay and parasitism from the genome of a fungal forest pathogen.</title>
        <authorList>
            <person name="Olson A."/>
            <person name="Aerts A."/>
            <person name="Asiegbu F."/>
            <person name="Belbahri L."/>
            <person name="Bouzid O."/>
            <person name="Broberg A."/>
            <person name="Canback B."/>
            <person name="Coutinho P.M."/>
            <person name="Cullen D."/>
            <person name="Dalman K."/>
            <person name="Deflorio G."/>
            <person name="van Diepen L.T."/>
            <person name="Dunand C."/>
            <person name="Duplessis S."/>
            <person name="Durling M."/>
            <person name="Gonthier P."/>
            <person name="Grimwood J."/>
            <person name="Fossdal C.G."/>
            <person name="Hansson D."/>
            <person name="Henrissat B."/>
            <person name="Hietala A."/>
            <person name="Himmelstrand K."/>
            <person name="Hoffmeister D."/>
            <person name="Hogberg N."/>
            <person name="James T.Y."/>
            <person name="Karlsson M."/>
            <person name="Kohler A."/>
            <person name="Kues U."/>
            <person name="Lee Y.H."/>
            <person name="Lin Y.C."/>
            <person name="Lind M."/>
            <person name="Lindquist E."/>
            <person name="Lombard V."/>
            <person name="Lucas S."/>
            <person name="Lunden K."/>
            <person name="Morin E."/>
            <person name="Murat C."/>
            <person name="Park J."/>
            <person name="Raffaello T."/>
            <person name="Rouze P."/>
            <person name="Salamov A."/>
            <person name="Schmutz J."/>
            <person name="Solheim H."/>
            <person name="Stahlberg J."/>
            <person name="Velez H."/>
            <person name="de Vries R.P."/>
            <person name="Wiebenga A."/>
            <person name="Woodward S."/>
            <person name="Yakovlev I."/>
            <person name="Garbelotto M."/>
            <person name="Martin F."/>
            <person name="Grigoriev I.V."/>
            <person name="Stenlid J."/>
        </authorList>
    </citation>
    <scope>NUCLEOTIDE SEQUENCE [LARGE SCALE GENOMIC DNA]</scope>
    <source>
        <strain evidence="3 4">TC 32-1</strain>
    </source>
</reference>